<dbReference type="AlphaFoldDB" id="A0AAQ3NWX4"/>
<evidence type="ECO:0000313" key="2">
    <source>
        <dbReference type="EMBL" id="WVZ16312.1"/>
    </source>
</evidence>
<sequence length="698" mass="80355">MASQLRWFLSNPWNYRQFLHNPRHYRRFLRNPRYYRRFLRNPAITGGFYVTPAITGGFQKIPLVPAGFGQCEKTNWNLREDDDNQLELDKPNRKWTRVKLVVPDRLELLTDDRGVMHMMNIARLNDEVHLYVVHNTMEPRLIEMIDCVDAHVDDEGDVARQVEEGGGDADGKLGTKMEKGDGDVDGQGEGDVDAQVGTQMEEGEGDAQGDSDVSKEMQHVVGDGAGNSNDVDDFELEDVEENGDVDEVKDEDVHEDEDVGEDVHGDVQCESVNEESLVDVTIQCDIGTSKGKVTEEPCTLVGECSRKTDIDSIHDVCGMSDIDATDSEEDEDDIGTYGRFSTFTMPKSLDEYKWEVGTFFNEKKEFTEAIRTYALSHGRNLKFIKNDKKMVFNSWQLRKVIDDHSCTRDFNVKFMTSKWMSQMMEKTVRENPNMKVMDTRDKGGELLIAVERDENEQILQITYVVVEFWSRSRFTPTSHCDTLMNNMCEGFNSVLVHTRSKPIITMLEDIKVYIMKRWATNRTKMTSYQGFVCSKVFNRFQKESWLTRYWLPRKSTYEETYKTIISPINGQHVWEITSYPDVLPPKKRTMPGRPKKKQRLEAWEMKKNDSELRKGETRKRCGLCKRLGHNKKSFPQRPPTVMLPNQSTQQTEVIIFPPTYVLPTQQSNVLPTNQSIVLPTQQSTMLPTQQSTVLPTDK</sequence>
<feature type="compositionally biased region" description="Basic and acidic residues" evidence="1">
    <location>
        <begin position="161"/>
        <end position="182"/>
    </location>
</feature>
<dbReference type="EMBL" id="CP144698">
    <property type="protein sequence ID" value="WVZ16312.1"/>
    <property type="molecule type" value="Genomic_DNA"/>
</dbReference>
<gene>
    <name evidence="2" type="ORF">V8G54_009294</name>
</gene>
<evidence type="ECO:0000313" key="3">
    <source>
        <dbReference type="Proteomes" id="UP001374535"/>
    </source>
</evidence>
<dbReference type="PANTHER" id="PTHR31973:SF198">
    <property type="entry name" value="TRANSCRIPTION FACTOR INTERACTOR AND REGULATOR CCHC(ZN) FAMILY"/>
    <property type="match status" value="1"/>
</dbReference>
<reference evidence="2 3" key="1">
    <citation type="journal article" date="2023" name="Life. Sci Alliance">
        <title>Evolutionary insights into 3D genome organization and epigenetic landscape of Vigna mungo.</title>
        <authorList>
            <person name="Junaid A."/>
            <person name="Singh B."/>
            <person name="Bhatia S."/>
        </authorList>
    </citation>
    <scope>NUCLEOTIDE SEQUENCE [LARGE SCALE GENOMIC DNA]</scope>
    <source>
        <strain evidence="2">Urdbean</strain>
    </source>
</reference>
<proteinExistence type="predicted"/>
<evidence type="ECO:0000256" key="1">
    <source>
        <dbReference type="SAM" id="MobiDB-lite"/>
    </source>
</evidence>
<protein>
    <recommendedName>
        <fullName evidence="4">Transposase MuDR plant domain-containing protein</fullName>
    </recommendedName>
</protein>
<accession>A0AAQ3NWX4</accession>
<keyword evidence="3" id="KW-1185">Reference proteome</keyword>
<evidence type="ECO:0008006" key="4">
    <source>
        <dbReference type="Google" id="ProtNLM"/>
    </source>
</evidence>
<feature type="compositionally biased region" description="Acidic residues" evidence="1">
    <location>
        <begin position="183"/>
        <end position="192"/>
    </location>
</feature>
<name>A0AAQ3NWX4_VIGMU</name>
<dbReference type="PANTHER" id="PTHR31973">
    <property type="entry name" value="POLYPROTEIN, PUTATIVE-RELATED"/>
    <property type="match status" value="1"/>
</dbReference>
<feature type="region of interest" description="Disordered" evidence="1">
    <location>
        <begin position="161"/>
        <end position="192"/>
    </location>
</feature>
<organism evidence="2 3">
    <name type="scientific">Vigna mungo</name>
    <name type="common">Black gram</name>
    <name type="synonym">Phaseolus mungo</name>
    <dbReference type="NCBI Taxonomy" id="3915"/>
    <lineage>
        <taxon>Eukaryota</taxon>
        <taxon>Viridiplantae</taxon>
        <taxon>Streptophyta</taxon>
        <taxon>Embryophyta</taxon>
        <taxon>Tracheophyta</taxon>
        <taxon>Spermatophyta</taxon>
        <taxon>Magnoliopsida</taxon>
        <taxon>eudicotyledons</taxon>
        <taxon>Gunneridae</taxon>
        <taxon>Pentapetalae</taxon>
        <taxon>rosids</taxon>
        <taxon>fabids</taxon>
        <taxon>Fabales</taxon>
        <taxon>Fabaceae</taxon>
        <taxon>Papilionoideae</taxon>
        <taxon>50 kb inversion clade</taxon>
        <taxon>NPAAA clade</taxon>
        <taxon>indigoferoid/millettioid clade</taxon>
        <taxon>Phaseoleae</taxon>
        <taxon>Vigna</taxon>
    </lineage>
</organism>
<dbReference type="Proteomes" id="UP001374535">
    <property type="component" value="Chromosome 3"/>
</dbReference>